<keyword evidence="2" id="KW-1185">Reference proteome</keyword>
<dbReference type="Proteomes" id="UP000006443">
    <property type="component" value="Unassembled WGS sequence"/>
</dbReference>
<dbReference type="STRING" id="555088.DealDRAFT_1189"/>
<accession>C0GFD0</accession>
<organism evidence="1 2">
    <name type="scientific">Dethiobacter alkaliphilus AHT 1</name>
    <dbReference type="NCBI Taxonomy" id="555088"/>
    <lineage>
        <taxon>Bacteria</taxon>
        <taxon>Bacillati</taxon>
        <taxon>Bacillota</taxon>
        <taxon>Dethiobacteria</taxon>
        <taxon>Dethiobacterales</taxon>
        <taxon>Dethiobacteraceae</taxon>
        <taxon>Dethiobacter</taxon>
    </lineage>
</organism>
<evidence type="ECO:0000313" key="2">
    <source>
        <dbReference type="Proteomes" id="UP000006443"/>
    </source>
</evidence>
<comment type="caution">
    <text evidence="1">The sequence shown here is derived from an EMBL/GenBank/DDBJ whole genome shotgun (WGS) entry which is preliminary data.</text>
</comment>
<sequence length="32" mass="3769">MLWPEVLLFVKKHDIVEEVVDIIISFVEIESV</sequence>
<dbReference type="AlphaFoldDB" id="C0GFD0"/>
<dbReference type="EMBL" id="ACJM01000005">
    <property type="protein sequence ID" value="EEG77890.1"/>
    <property type="molecule type" value="Genomic_DNA"/>
</dbReference>
<gene>
    <name evidence="1" type="ORF">DealDRAFT_1189</name>
</gene>
<reference evidence="1 2" key="1">
    <citation type="submission" date="2009-02" db="EMBL/GenBank/DDBJ databases">
        <title>Sequencing of the draft genome and assembly of Dethiobacter alkaliphilus AHT 1.</title>
        <authorList>
            <consortium name="US DOE Joint Genome Institute (JGI-PGF)"/>
            <person name="Lucas S."/>
            <person name="Copeland A."/>
            <person name="Lapidus A."/>
            <person name="Glavina del Rio T."/>
            <person name="Dalin E."/>
            <person name="Tice H."/>
            <person name="Bruce D."/>
            <person name="Goodwin L."/>
            <person name="Pitluck S."/>
            <person name="Larimer F."/>
            <person name="Land M.L."/>
            <person name="Hauser L."/>
            <person name="Muyzer G."/>
        </authorList>
    </citation>
    <scope>NUCLEOTIDE SEQUENCE [LARGE SCALE GENOMIC DNA]</scope>
    <source>
        <strain evidence="1 2">AHT 1</strain>
    </source>
</reference>
<evidence type="ECO:0000313" key="1">
    <source>
        <dbReference type="EMBL" id="EEG77890.1"/>
    </source>
</evidence>
<name>C0GFD0_DETAL</name>
<proteinExistence type="predicted"/>
<protein>
    <submittedName>
        <fullName evidence="1">Uncharacterized protein</fullName>
    </submittedName>
</protein>